<proteinExistence type="predicted"/>
<dbReference type="EMBL" id="VSSQ01118254">
    <property type="protein sequence ID" value="MPN52288.1"/>
    <property type="molecule type" value="Genomic_DNA"/>
</dbReference>
<protein>
    <submittedName>
        <fullName evidence="1">Uncharacterized protein</fullName>
    </submittedName>
</protein>
<evidence type="ECO:0000313" key="1">
    <source>
        <dbReference type="EMBL" id="MPN52288.1"/>
    </source>
</evidence>
<organism evidence="1">
    <name type="scientific">bioreactor metagenome</name>
    <dbReference type="NCBI Taxonomy" id="1076179"/>
    <lineage>
        <taxon>unclassified sequences</taxon>
        <taxon>metagenomes</taxon>
        <taxon>ecological metagenomes</taxon>
    </lineage>
</organism>
<accession>A0A645ILW9</accession>
<reference evidence="1" key="1">
    <citation type="submission" date="2019-08" db="EMBL/GenBank/DDBJ databases">
        <authorList>
            <person name="Kucharzyk K."/>
            <person name="Murdoch R.W."/>
            <person name="Higgins S."/>
            <person name="Loffler F."/>
        </authorList>
    </citation>
    <scope>NUCLEOTIDE SEQUENCE</scope>
</reference>
<sequence>MKPDPSAQRVNSIHQSLFVRPDEFLINSRANQRGGGITHADNVCPGADLFCREPKLHLHDKLEQIADESRVVEEIGHQRIDSAQIRCFSDGAFHPAFNDLFRADLLFEQFQCLNAIVHPSATERGWHFQAN</sequence>
<name>A0A645ILW9_9ZZZZ</name>
<gene>
    <name evidence="1" type="ORF">SDC9_199944</name>
</gene>
<comment type="caution">
    <text evidence="1">The sequence shown here is derived from an EMBL/GenBank/DDBJ whole genome shotgun (WGS) entry which is preliminary data.</text>
</comment>
<dbReference type="AlphaFoldDB" id="A0A645ILW9"/>